<evidence type="ECO:0008006" key="4">
    <source>
        <dbReference type="Google" id="ProtNLM"/>
    </source>
</evidence>
<dbReference type="Proteomes" id="UP000664161">
    <property type="component" value="Unassembled WGS sequence"/>
</dbReference>
<evidence type="ECO:0000256" key="1">
    <source>
        <dbReference type="SAM" id="SignalP"/>
    </source>
</evidence>
<dbReference type="EMBL" id="JAGBKN010000017">
    <property type="protein sequence ID" value="MBO1517389.1"/>
    <property type="molecule type" value="Genomic_DNA"/>
</dbReference>
<keyword evidence="3" id="KW-1185">Reference proteome</keyword>
<feature type="signal peptide" evidence="1">
    <location>
        <begin position="1"/>
        <end position="22"/>
    </location>
</feature>
<comment type="caution">
    <text evidence="2">The sequence shown here is derived from an EMBL/GenBank/DDBJ whole genome shotgun (WGS) entry which is preliminary data.</text>
</comment>
<accession>A0AAW4IPY8</accession>
<sequence>MQYRIAFTMFFTILISACNNNATTQNPDVQTTKIQTEKLYQEFQGGEAKIQQHPKTQNTKLPGQQKPPITNEVKVGEIISLDSIKSISIFENELKEISVVEDCGGFLAQEESEYESILQYGNMAVNVMNDQAVVSKVIGFPDNFKFNYKGLVVDSNFTSKDLNYDDFEIFKNELNSSQEIIGIEFTDIETVYDTLFSLRENNSDDLFYLYFLDEKAVALEIVVQC</sequence>
<organism evidence="2 3">
    <name type="scientific">Psychrobacter halodurans</name>
    <dbReference type="NCBI Taxonomy" id="2818439"/>
    <lineage>
        <taxon>Bacteria</taxon>
        <taxon>Pseudomonadati</taxon>
        <taxon>Pseudomonadota</taxon>
        <taxon>Gammaproteobacteria</taxon>
        <taxon>Moraxellales</taxon>
        <taxon>Moraxellaceae</taxon>
        <taxon>Psychrobacter</taxon>
    </lineage>
</organism>
<dbReference type="RefSeq" id="WP_207969847.1">
    <property type="nucleotide sequence ID" value="NZ_JAGBKN010000017.1"/>
</dbReference>
<evidence type="ECO:0000313" key="3">
    <source>
        <dbReference type="Proteomes" id="UP000664161"/>
    </source>
</evidence>
<dbReference type="AlphaFoldDB" id="A0AAW4IPY8"/>
<proteinExistence type="predicted"/>
<name>A0AAW4IPY8_9GAMM</name>
<evidence type="ECO:0000313" key="2">
    <source>
        <dbReference type="EMBL" id="MBO1517389.1"/>
    </source>
</evidence>
<keyword evidence="1" id="KW-0732">Signal</keyword>
<protein>
    <recommendedName>
        <fullName evidence="4">Lipoprotein</fullName>
    </recommendedName>
</protein>
<dbReference type="PROSITE" id="PS51257">
    <property type="entry name" value="PROKAR_LIPOPROTEIN"/>
    <property type="match status" value="1"/>
</dbReference>
<reference evidence="2 3" key="1">
    <citation type="submission" date="2021-03" db="EMBL/GenBank/DDBJ databases">
        <authorList>
            <person name="Shang D.-D."/>
            <person name="Du Z.-J."/>
            <person name="Chen G.-J."/>
        </authorList>
    </citation>
    <scope>NUCLEOTIDE SEQUENCE [LARGE SCALE GENOMIC DNA]</scope>
    <source>
        <strain evidence="2 3">F2608</strain>
    </source>
</reference>
<feature type="chain" id="PRO_5043811816" description="Lipoprotein" evidence="1">
    <location>
        <begin position="23"/>
        <end position="225"/>
    </location>
</feature>
<gene>
    <name evidence="2" type="ORF">J3491_08590</name>
</gene>